<comment type="caution">
    <text evidence="2">The sequence shown here is derived from an EMBL/GenBank/DDBJ whole genome shotgun (WGS) entry which is preliminary data.</text>
</comment>
<evidence type="ECO:0000256" key="1">
    <source>
        <dbReference type="SAM" id="SignalP"/>
    </source>
</evidence>
<protein>
    <submittedName>
        <fullName evidence="2">Uncharacterized protein</fullName>
    </submittedName>
</protein>
<feature type="chain" id="PRO_5045377132" evidence="1">
    <location>
        <begin position="26"/>
        <end position="64"/>
    </location>
</feature>
<feature type="signal peptide" evidence="1">
    <location>
        <begin position="1"/>
        <end position="25"/>
    </location>
</feature>
<dbReference type="EMBL" id="JBHSAX010000014">
    <property type="protein sequence ID" value="MFC3963490.1"/>
    <property type="molecule type" value="Genomic_DNA"/>
</dbReference>
<dbReference type="Proteomes" id="UP001595696">
    <property type="component" value="Unassembled WGS sequence"/>
</dbReference>
<reference evidence="3" key="1">
    <citation type="journal article" date="2019" name="Int. J. Syst. Evol. Microbiol.">
        <title>The Global Catalogue of Microorganisms (GCM) 10K type strain sequencing project: providing services to taxonomists for standard genome sequencing and annotation.</title>
        <authorList>
            <consortium name="The Broad Institute Genomics Platform"/>
            <consortium name="The Broad Institute Genome Sequencing Center for Infectious Disease"/>
            <person name="Wu L."/>
            <person name="Ma J."/>
        </authorList>
    </citation>
    <scope>NUCLEOTIDE SEQUENCE [LARGE SCALE GENOMIC DNA]</scope>
    <source>
        <strain evidence="3">CGMCC 4.7330</strain>
    </source>
</reference>
<keyword evidence="3" id="KW-1185">Reference proteome</keyword>
<organism evidence="2 3">
    <name type="scientific">Nocardia jiangsuensis</name>
    <dbReference type="NCBI Taxonomy" id="1691563"/>
    <lineage>
        <taxon>Bacteria</taxon>
        <taxon>Bacillati</taxon>
        <taxon>Actinomycetota</taxon>
        <taxon>Actinomycetes</taxon>
        <taxon>Mycobacteriales</taxon>
        <taxon>Nocardiaceae</taxon>
        <taxon>Nocardia</taxon>
    </lineage>
</organism>
<sequence length="64" mass="5900">MKVRAAAVTVLAATGLMFGAGLASATPSTPPPSQGDSLSVILTALLGLLGTGSSTGGGADSGIG</sequence>
<dbReference type="RefSeq" id="WP_378613237.1">
    <property type="nucleotide sequence ID" value="NZ_JBHSAX010000014.1"/>
</dbReference>
<evidence type="ECO:0000313" key="2">
    <source>
        <dbReference type="EMBL" id="MFC3963490.1"/>
    </source>
</evidence>
<evidence type="ECO:0000313" key="3">
    <source>
        <dbReference type="Proteomes" id="UP001595696"/>
    </source>
</evidence>
<proteinExistence type="predicted"/>
<accession>A0ABV8DV15</accession>
<name>A0ABV8DV15_9NOCA</name>
<keyword evidence="1" id="KW-0732">Signal</keyword>
<gene>
    <name evidence="2" type="ORF">ACFO0B_15985</name>
</gene>